<dbReference type="PATRIC" id="fig|1198449.6.peg.1469"/>
<accession>U3TBK4</accession>
<keyword evidence="2" id="KW-1185">Reference proteome</keyword>
<proteinExistence type="predicted"/>
<dbReference type="Gene3D" id="3.40.50.1100">
    <property type="match status" value="1"/>
</dbReference>
<dbReference type="AlphaFoldDB" id="U3TBK4"/>
<keyword evidence="1" id="KW-0456">Lyase</keyword>
<reference evidence="1 2" key="1">
    <citation type="journal article" date="2013" name="Appl. Environ. Microbiol.">
        <title>Variation of the Virus-Related Elements within Syntenic Genomes of the Hyperthermophilic Archaeon Aeropyrum.</title>
        <authorList>
            <person name="Daifuku T."/>
            <person name="Yoshida T."/>
            <person name="Kitamura T."/>
            <person name="Kawaichi S."/>
            <person name="Inoue T."/>
            <person name="Nomura K."/>
            <person name="Yoshida Y."/>
            <person name="Kuno S."/>
            <person name="Sako Y."/>
        </authorList>
    </citation>
    <scope>NUCLEOTIDE SEQUENCE [LARGE SCALE GENOMIC DNA]</scope>
    <source>
        <strain evidence="1 2">SY1</strain>
    </source>
</reference>
<evidence type="ECO:0000313" key="1">
    <source>
        <dbReference type="EMBL" id="BAN90922.1"/>
    </source>
</evidence>
<dbReference type="Proteomes" id="UP000016887">
    <property type="component" value="Chromosome"/>
</dbReference>
<protein>
    <submittedName>
        <fullName evidence="1">Tryptophan synthase subunit beta</fullName>
        <ecNumber evidence="1">4.2.1.20</ecNumber>
    </submittedName>
</protein>
<dbReference type="STRING" id="1198449.ACAM_1453"/>
<organism evidence="1 2">
    <name type="scientific">Aeropyrum camini SY1 = JCM 12091</name>
    <dbReference type="NCBI Taxonomy" id="1198449"/>
    <lineage>
        <taxon>Archaea</taxon>
        <taxon>Thermoproteota</taxon>
        <taxon>Thermoprotei</taxon>
        <taxon>Desulfurococcales</taxon>
        <taxon>Desulfurococcaceae</taxon>
        <taxon>Aeropyrum</taxon>
    </lineage>
</organism>
<dbReference type="EC" id="4.2.1.20" evidence="1"/>
<gene>
    <name evidence="1" type="primary">trpB</name>
    <name evidence="1" type="ORF">ACAM_1453</name>
</gene>
<sequence>MDLARFRFDLSVEEVPTSWYNILPDLPEAVPPPLNPKTGEPVDPSALTALFPKALIEQEVSGERYIPIPAAVREA</sequence>
<name>U3TBK4_9CREN</name>
<evidence type="ECO:0000313" key="2">
    <source>
        <dbReference type="Proteomes" id="UP000016887"/>
    </source>
</evidence>
<dbReference type="eggNOG" id="arCOG01432">
    <property type="taxonomic scope" value="Archaea"/>
</dbReference>
<dbReference type="EMBL" id="AP012489">
    <property type="protein sequence ID" value="BAN90922.1"/>
    <property type="molecule type" value="Genomic_DNA"/>
</dbReference>
<dbReference type="InterPro" id="IPR036052">
    <property type="entry name" value="TrpB-like_PALP_sf"/>
</dbReference>
<dbReference type="GO" id="GO:0004834">
    <property type="term" value="F:tryptophan synthase activity"/>
    <property type="evidence" value="ECO:0007669"/>
    <property type="project" value="UniProtKB-EC"/>
</dbReference>
<dbReference type="KEGG" id="acj:ACAM_1453"/>